<dbReference type="SMART" id="SM00579">
    <property type="entry name" value="FBD"/>
    <property type="match status" value="1"/>
</dbReference>
<feature type="domain" description="F-box" evidence="1">
    <location>
        <begin position="7"/>
        <end position="43"/>
    </location>
</feature>
<name>A0ABD1AJK3_CARAN</name>
<dbReference type="PROSITE" id="PS50181">
    <property type="entry name" value="FBOX"/>
    <property type="match status" value="1"/>
</dbReference>
<dbReference type="CDD" id="cd22160">
    <property type="entry name" value="F-box_AtFBL13-like"/>
    <property type="match status" value="1"/>
</dbReference>
<dbReference type="InterPro" id="IPR036047">
    <property type="entry name" value="F-box-like_dom_sf"/>
</dbReference>
<dbReference type="Gene3D" id="3.80.10.10">
    <property type="entry name" value="Ribonuclease Inhibitor"/>
    <property type="match status" value="1"/>
</dbReference>
<dbReference type="EMBL" id="JBANAX010000497">
    <property type="protein sequence ID" value="KAL1206633.1"/>
    <property type="molecule type" value="Genomic_DNA"/>
</dbReference>
<dbReference type="Proteomes" id="UP001558713">
    <property type="component" value="Unassembled WGS sequence"/>
</dbReference>
<proteinExistence type="predicted"/>
<evidence type="ECO:0000313" key="2">
    <source>
        <dbReference type="EMBL" id="KAL1206633.1"/>
    </source>
</evidence>
<dbReference type="InterPro" id="IPR053781">
    <property type="entry name" value="F-box_AtFBL13-like"/>
</dbReference>
<gene>
    <name evidence="2" type="ORF">V5N11_027196</name>
</gene>
<dbReference type="InterPro" id="IPR050232">
    <property type="entry name" value="FBL13/AtMIF1-like"/>
</dbReference>
<dbReference type="PANTHER" id="PTHR31900">
    <property type="entry name" value="F-BOX/RNI SUPERFAMILY PROTEIN-RELATED"/>
    <property type="match status" value="1"/>
</dbReference>
<evidence type="ECO:0000313" key="3">
    <source>
        <dbReference type="Proteomes" id="UP001558713"/>
    </source>
</evidence>
<dbReference type="Gene3D" id="1.20.1280.50">
    <property type="match status" value="1"/>
</dbReference>
<dbReference type="Pfam" id="PF24758">
    <property type="entry name" value="LRR_At5g56370"/>
    <property type="match status" value="1"/>
</dbReference>
<protein>
    <submittedName>
        <fullName evidence="2">FBD-associated F-box protein</fullName>
    </submittedName>
</protein>
<dbReference type="InterPro" id="IPR001810">
    <property type="entry name" value="F-box_dom"/>
</dbReference>
<keyword evidence="3" id="KW-1185">Reference proteome</keyword>
<organism evidence="2 3">
    <name type="scientific">Cardamine amara subsp. amara</name>
    <dbReference type="NCBI Taxonomy" id="228776"/>
    <lineage>
        <taxon>Eukaryota</taxon>
        <taxon>Viridiplantae</taxon>
        <taxon>Streptophyta</taxon>
        <taxon>Embryophyta</taxon>
        <taxon>Tracheophyta</taxon>
        <taxon>Spermatophyta</taxon>
        <taxon>Magnoliopsida</taxon>
        <taxon>eudicotyledons</taxon>
        <taxon>Gunneridae</taxon>
        <taxon>Pentapetalae</taxon>
        <taxon>rosids</taxon>
        <taxon>malvids</taxon>
        <taxon>Brassicales</taxon>
        <taxon>Brassicaceae</taxon>
        <taxon>Cardamineae</taxon>
        <taxon>Cardamine</taxon>
    </lineage>
</organism>
<dbReference type="SMART" id="SM00256">
    <property type="entry name" value="FBOX"/>
    <property type="match status" value="1"/>
</dbReference>
<dbReference type="SUPFAM" id="SSF81383">
    <property type="entry name" value="F-box domain"/>
    <property type="match status" value="1"/>
</dbReference>
<accession>A0ABD1AJK3</accession>
<comment type="caution">
    <text evidence="2">The sequence shown here is derived from an EMBL/GenBank/DDBJ whole genome shotgun (WGS) entry which is preliminary data.</text>
</comment>
<dbReference type="InterPro" id="IPR032675">
    <property type="entry name" value="LRR_dom_sf"/>
</dbReference>
<sequence>MVARSEEDRISQLPDPLICQILSHLPSKETVKTSVLSTRWRSLWLWVPCLELNSQLFHDFNGFISFGNRFFDTNKVSCIQKLKLNIIDISENKVDHASYFASWIDAVVKRKIQHLHVCCYPYSYLYEMPTSFYICERLVSLELHWVAWASAEFVSLPCLKTMHLHHNMFPNEASFEKLVSCCHVLEELYISLAEEDTKVYCVRSRSLKKLTFIRYSSSQFGSVPDIFIDAPLLCSLEIIISLLKVILLNNLESIAKLDISPSFGFEEYEAASYSLRRSRIRSFLSRISRVKDMTICVDTFKVIHHYSKFELLPQFGYLSHLHVSLYAHDLKFLTAFLESCPNLKFLVLDGWEWDLFSVEKKNHINFSSVPKCLLSSLEFVDFKVPMGGVYAVEFKVVKYFLENSAVLKKLTLRLNYSSEKKDVSQELLRIPRGSAKCDVVIL</sequence>
<reference evidence="2 3" key="1">
    <citation type="submission" date="2024-04" db="EMBL/GenBank/DDBJ databases">
        <title>Genome assembly C_amara_ONT_v2.</title>
        <authorList>
            <person name="Yant L."/>
            <person name="Moore C."/>
            <person name="Slenker M."/>
        </authorList>
    </citation>
    <scope>NUCLEOTIDE SEQUENCE [LARGE SCALE GENOMIC DNA]</scope>
    <source>
        <tissue evidence="2">Leaf</tissue>
    </source>
</reference>
<dbReference type="Pfam" id="PF00646">
    <property type="entry name" value="F-box"/>
    <property type="match status" value="1"/>
</dbReference>
<dbReference type="PANTHER" id="PTHR31900:SF25">
    <property type="entry name" value="FBD DOMAIN-CONTAINING PROTEIN"/>
    <property type="match status" value="1"/>
</dbReference>
<dbReference type="InterPro" id="IPR006566">
    <property type="entry name" value="FBD"/>
</dbReference>
<dbReference type="AlphaFoldDB" id="A0ABD1AJK3"/>
<dbReference type="Pfam" id="PF08387">
    <property type="entry name" value="FBD"/>
    <property type="match status" value="1"/>
</dbReference>
<dbReference type="InterPro" id="IPR055411">
    <property type="entry name" value="LRR_FXL15/At3g58940/PEG3-like"/>
</dbReference>
<evidence type="ECO:0000259" key="1">
    <source>
        <dbReference type="PROSITE" id="PS50181"/>
    </source>
</evidence>
<dbReference type="SUPFAM" id="SSF52047">
    <property type="entry name" value="RNI-like"/>
    <property type="match status" value="1"/>
</dbReference>